<keyword evidence="1" id="KW-1133">Transmembrane helix</keyword>
<dbReference type="EMBL" id="CVMV01000034">
    <property type="protein sequence ID" value="CRG95454.1"/>
    <property type="molecule type" value="Genomic_DNA"/>
</dbReference>
<dbReference type="Proteomes" id="UP000220797">
    <property type="component" value="Unassembled WGS sequence"/>
</dbReference>
<feature type="transmembrane region" description="Helical" evidence="1">
    <location>
        <begin position="6"/>
        <end position="24"/>
    </location>
</feature>
<keyword evidence="1" id="KW-0472">Membrane</keyword>
<feature type="transmembrane region" description="Helical" evidence="1">
    <location>
        <begin position="54"/>
        <end position="78"/>
    </location>
</feature>
<dbReference type="GeneID" id="39731186"/>
<dbReference type="Pfam" id="PF09716">
    <property type="entry name" value="ETRAMP"/>
    <property type="match status" value="1"/>
</dbReference>
<comment type="caution">
    <text evidence="2">The sequence shown here is derived from an EMBL/GenBank/DDBJ whole genome shotgun (WGS) entry which is preliminary data.</text>
</comment>
<dbReference type="OrthoDB" id="369758at2759"/>
<evidence type="ECO:0000313" key="2">
    <source>
        <dbReference type="EMBL" id="CRG95454.1"/>
    </source>
</evidence>
<accession>A0A1J1GT39</accession>
<keyword evidence="1" id="KW-0812">Transmembrane</keyword>
<organism evidence="2 3">
    <name type="scientific">Plasmodium gallinaceum</name>
    <dbReference type="NCBI Taxonomy" id="5849"/>
    <lineage>
        <taxon>Eukaryota</taxon>
        <taxon>Sar</taxon>
        <taxon>Alveolata</taxon>
        <taxon>Apicomplexa</taxon>
        <taxon>Aconoidasida</taxon>
        <taxon>Haemosporida</taxon>
        <taxon>Plasmodiidae</taxon>
        <taxon>Plasmodium</taxon>
        <taxon>Plasmodium (Haemamoeba)</taxon>
    </lineage>
</organism>
<name>A0A1J1GT39_PLAGA</name>
<dbReference type="InterPro" id="IPR006389">
    <property type="entry name" value="Early_transc_mb_plasmodium"/>
</dbReference>
<reference evidence="2" key="1">
    <citation type="submission" date="2015-04" db="EMBL/GenBank/DDBJ databases">
        <authorList>
            <consortium name="Pathogen Informatics"/>
        </authorList>
    </citation>
    <scope>NUCLEOTIDE SEQUENCE [LARGE SCALE GENOMIC DNA]</scope>
    <source>
        <strain evidence="2">8A</strain>
    </source>
</reference>
<dbReference type="NCBIfam" id="TIGR01495">
    <property type="entry name" value="ETRAMP"/>
    <property type="match status" value="1"/>
</dbReference>
<evidence type="ECO:0000256" key="1">
    <source>
        <dbReference type="SAM" id="Phobius"/>
    </source>
</evidence>
<dbReference type="Gene3D" id="1.20.58.1330">
    <property type="entry name" value="Plasmodium falciparum UIS3 membrane protein"/>
    <property type="match status" value="1"/>
</dbReference>
<sequence>MNISKIFYFFNFLFIVNLILPCLSQNKISNANNMDSLEHVDAFLEKRKKRKRNIILCSLILTGLITSAAIACGVGWYIKKNKDDIFEYPEYPEFSEFPDNFFTQPDGEMPGTSQSDITTESAVSNINKIDLNKPLIENNKQEDISFKKFNAFVDSSRLAIKNLFNSLNDLEKSVFIVDKDYMRKVIQNLESNRNVELSRKQEDKAVLEMEYYLQKLYANYLSEAIHTKGEK</sequence>
<keyword evidence="3" id="KW-1185">Reference proteome</keyword>
<dbReference type="VEuPathDB" id="PlasmoDB:PGAL8A_00265700"/>
<dbReference type="RefSeq" id="XP_028528265.1">
    <property type="nucleotide sequence ID" value="XM_028671631.1"/>
</dbReference>
<dbReference type="InterPro" id="IPR038403">
    <property type="entry name" value="PfUIS3_sf"/>
</dbReference>
<evidence type="ECO:0000313" key="3">
    <source>
        <dbReference type="Proteomes" id="UP000220797"/>
    </source>
</evidence>
<dbReference type="AlphaFoldDB" id="A0A1J1GT39"/>
<dbReference type="Pfam" id="PF11567">
    <property type="entry name" value="PfUIS3"/>
    <property type="match status" value="1"/>
</dbReference>
<dbReference type="InterPro" id="IPR021626">
    <property type="entry name" value="PfUIS3"/>
</dbReference>
<proteinExistence type="predicted"/>
<gene>
    <name evidence="2" type="primary">ETRAMP</name>
    <name evidence="2" type="ORF">PGAL8A_00265700</name>
</gene>
<protein>
    <submittedName>
        <fullName evidence="2">Early transcribed membrane protein</fullName>
    </submittedName>
</protein>